<dbReference type="EMBL" id="BMAV01017549">
    <property type="protein sequence ID" value="GFY69315.1"/>
    <property type="molecule type" value="Genomic_DNA"/>
</dbReference>
<organism evidence="1 2">
    <name type="scientific">Trichonephila inaurata madagascariensis</name>
    <dbReference type="NCBI Taxonomy" id="2747483"/>
    <lineage>
        <taxon>Eukaryota</taxon>
        <taxon>Metazoa</taxon>
        <taxon>Ecdysozoa</taxon>
        <taxon>Arthropoda</taxon>
        <taxon>Chelicerata</taxon>
        <taxon>Arachnida</taxon>
        <taxon>Araneae</taxon>
        <taxon>Araneomorphae</taxon>
        <taxon>Entelegynae</taxon>
        <taxon>Araneoidea</taxon>
        <taxon>Nephilidae</taxon>
        <taxon>Trichonephila</taxon>
        <taxon>Trichonephila inaurata</taxon>
    </lineage>
</organism>
<name>A0A8X6YED3_9ARAC</name>
<dbReference type="Proteomes" id="UP000886998">
    <property type="component" value="Unassembled WGS sequence"/>
</dbReference>
<keyword evidence="2" id="KW-1185">Reference proteome</keyword>
<sequence length="176" mass="20349">MESGFYFESAGERVRDYKHWMTVPFKHLEICVPKETKRIKIRFYGYISEESYLGLDLNMIMNSNLYPQTSFNKTDSPREKASIPFILPCTTYYVLKTSIVYICIVICFECTQTSFQIDLISLQRPKGVSSLSGLSSWGLELLVFRLRPSRAKGAWETTVVRLVTQFFSVCSSPRTF</sequence>
<protein>
    <submittedName>
        <fullName evidence="1">Uncharacterized protein</fullName>
    </submittedName>
</protein>
<proteinExistence type="predicted"/>
<accession>A0A8X6YED3</accession>
<dbReference type="AlphaFoldDB" id="A0A8X6YED3"/>
<evidence type="ECO:0000313" key="2">
    <source>
        <dbReference type="Proteomes" id="UP000886998"/>
    </source>
</evidence>
<evidence type="ECO:0000313" key="1">
    <source>
        <dbReference type="EMBL" id="GFY69315.1"/>
    </source>
</evidence>
<comment type="caution">
    <text evidence="1">The sequence shown here is derived from an EMBL/GenBank/DDBJ whole genome shotgun (WGS) entry which is preliminary data.</text>
</comment>
<reference evidence="1" key="1">
    <citation type="submission" date="2020-08" db="EMBL/GenBank/DDBJ databases">
        <title>Multicomponent nature underlies the extraordinary mechanical properties of spider dragline silk.</title>
        <authorList>
            <person name="Kono N."/>
            <person name="Nakamura H."/>
            <person name="Mori M."/>
            <person name="Yoshida Y."/>
            <person name="Ohtoshi R."/>
            <person name="Malay A.D."/>
            <person name="Moran D.A.P."/>
            <person name="Tomita M."/>
            <person name="Numata K."/>
            <person name="Arakawa K."/>
        </authorList>
    </citation>
    <scope>NUCLEOTIDE SEQUENCE</scope>
</reference>
<gene>
    <name evidence="1" type="ORF">TNIN_275831</name>
</gene>